<evidence type="ECO:0000313" key="3">
    <source>
        <dbReference type="Proteomes" id="UP000835052"/>
    </source>
</evidence>
<dbReference type="PANTHER" id="PTHR45908:SF21">
    <property type="entry name" value="FUNGAL LIPASE-LIKE DOMAIN-CONTAINING PROTEIN"/>
    <property type="match status" value="1"/>
</dbReference>
<gene>
    <name evidence="2" type="ORF">CAUJ_LOCUS1384</name>
</gene>
<evidence type="ECO:0000259" key="1">
    <source>
        <dbReference type="Pfam" id="PF01764"/>
    </source>
</evidence>
<dbReference type="InterPro" id="IPR002921">
    <property type="entry name" value="Fungal_lipase-type"/>
</dbReference>
<comment type="caution">
    <text evidence="2">The sequence shown here is derived from an EMBL/GenBank/DDBJ whole genome shotgun (WGS) entry which is preliminary data.</text>
</comment>
<dbReference type="InterPro" id="IPR029058">
    <property type="entry name" value="AB_hydrolase_fold"/>
</dbReference>
<protein>
    <recommendedName>
        <fullName evidence="1">Fungal lipase-type domain-containing protein</fullName>
    </recommendedName>
</protein>
<dbReference type="OrthoDB" id="426718at2759"/>
<dbReference type="SUPFAM" id="SSF53474">
    <property type="entry name" value="alpha/beta-Hydrolases"/>
    <property type="match status" value="1"/>
</dbReference>
<dbReference type="EMBL" id="CAJGYM010000002">
    <property type="protein sequence ID" value="CAD6185465.1"/>
    <property type="molecule type" value="Genomic_DNA"/>
</dbReference>
<dbReference type="PANTHER" id="PTHR45908">
    <property type="entry name" value="PROTEIN CBG11750-RELATED"/>
    <property type="match status" value="1"/>
</dbReference>
<dbReference type="Proteomes" id="UP000835052">
    <property type="component" value="Unassembled WGS sequence"/>
</dbReference>
<dbReference type="Pfam" id="PF01764">
    <property type="entry name" value="Lipase_3"/>
    <property type="match status" value="1"/>
</dbReference>
<feature type="domain" description="Fungal lipase-type" evidence="1">
    <location>
        <begin position="126"/>
        <end position="260"/>
    </location>
</feature>
<dbReference type="AlphaFoldDB" id="A0A8S1GPB9"/>
<organism evidence="2 3">
    <name type="scientific">Caenorhabditis auriculariae</name>
    <dbReference type="NCBI Taxonomy" id="2777116"/>
    <lineage>
        <taxon>Eukaryota</taxon>
        <taxon>Metazoa</taxon>
        <taxon>Ecdysozoa</taxon>
        <taxon>Nematoda</taxon>
        <taxon>Chromadorea</taxon>
        <taxon>Rhabditida</taxon>
        <taxon>Rhabditina</taxon>
        <taxon>Rhabditomorpha</taxon>
        <taxon>Rhabditoidea</taxon>
        <taxon>Rhabditidae</taxon>
        <taxon>Peloderinae</taxon>
        <taxon>Caenorhabditis</taxon>
    </lineage>
</organism>
<accession>A0A8S1GPB9</accession>
<dbReference type="Gene3D" id="3.40.50.1820">
    <property type="entry name" value="alpha/beta hydrolase"/>
    <property type="match status" value="1"/>
</dbReference>
<dbReference type="GO" id="GO:0006629">
    <property type="term" value="P:lipid metabolic process"/>
    <property type="evidence" value="ECO:0007669"/>
    <property type="project" value="InterPro"/>
</dbReference>
<reference evidence="2" key="1">
    <citation type="submission" date="2020-10" db="EMBL/GenBank/DDBJ databases">
        <authorList>
            <person name="Kikuchi T."/>
        </authorList>
    </citation>
    <scope>NUCLEOTIDE SEQUENCE</scope>
    <source>
        <strain evidence="2">NKZ352</strain>
    </source>
</reference>
<dbReference type="CDD" id="cd00519">
    <property type="entry name" value="Lipase_3"/>
    <property type="match status" value="1"/>
</dbReference>
<sequence>MISKGVAGRLELPDSPIEDFSFFEKCASGTTSQADLSPNLVIGTRPFYNGVAADGLVSYDNDSGRRFLIWALCIGATNPDKCVEVEFYGQKILATFEADCSDLVFKGLCRVVIDVDDGYTLLGVTFKSETGIEAFSNDAQTLLDQPLVDYGGYGKVMKDSLTAFGRLWDAGLGSFLEQLWSNYCDLYISHSGYSLGGCLSQMAAVRFQKEQWWPADQMFYYGFGVPRCGNEDFAFYMDESVADAYRINWIQDNVPSFPTTSCLSGSSAQLGSCTTSYFHCCKTVHYSVYTSSLVNSFQQCDIPEDTVCQALTPTASDHSKYFQTTPADVDSLTCTDTKTFPDA</sequence>
<proteinExistence type="predicted"/>
<evidence type="ECO:0000313" key="2">
    <source>
        <dbReference type="EMBL" id="CAD6185465.1"/>
    </source>
</evidence>
<name>A0A8S1GPB9_9PELO</name>
<keyword evidence="3" id="KW-1185">Reference proteome</keyword>